<evidence type="ECO:0000313" key="2">
    <source>
        <dbReference type="Proteomes" id="UP000518300"/>
    </source>
</evidence>
<evidence type="ECO:0000313" key="1">
    <source>
        <dbReference type="EMBL" id="NMO13909.1"/>
    </source>
</evidence>
<comment type="caution">
    <text evidence="1">The sequence shown here is derived from an EMBL/GenBank/DDBJ whole genome shotgun (WGS) entry which is preliminary data.</text>
</comment>
<dbReference type="EMBL" id="JABBJJ010000010">
    <property type="protein sequence ID" value="NMO13909.1"/>
    <property type="molecule type" value="Genomic_DNA"/>
</dbReference>
<sequence>MIEVLEKSIPHVITALTQAGPDGLTVKELRGHLGSGEQFTRRALTLLLATGAVRVSHRHRPGVRGAVPRVYMLADPNALTPVATPAPRREGVTE</sequence>
<keyword evidence="2" id="KW-1185">Reference proteome</keyword>
<protein>
    <recommendedName>
        <fullName evidence="3">HTH iclR-type domain-containing protein</fullName>
    </recommendedName>
</protein>
<dbReference type="RefSeq" id="WP_169343193.1">
    <property type="nucleotide sequence ID" value="NZ_JABBJJ010000010.1"/>
</dbReference>
<reference evidence="1 2" key="1">
    <citation type="submission" date="2020-04" db="EMBL/GenBank/DDBJ databases">
        <title>Draft genome of Pyxidicoccus fallax type strain.</title>
        <authorList>
            <person name="Whitworth D.E."/>
        </authorList>
    </citation>
    <scope>NUCLEOTIDE SEQUENCE [LARGE SCALE GENOMIC DNA]</scope>
    <source>
        <strain evidence="1 2">DSM 14698</strain>
    </source>
</reference>
<organism evidence="1 2">
    <name type="scientific">Pyxidicoccus fallax</name>
    <dbReference type="NCBI Taxonomy" id="394095"/>
    <lineage>
        <taxon>Bacteria</taxon>
        <taxon>Pseudomonadati</taxon>
        <taxon>Myxococcota</taxon>
        <taxon>Myxococcia</taxon>
        <taxon>Myxococcales</taxon>
        <taxon>Cystobacterineae</taxon>
        <taxon>Myxococcaceae</taxon>
        <taxon>Pyxidicoccus</taxon>
    </lineage>
</organism>
<dbReference type="AlphaFoldDB" id="A0A848L5D6"/>
<gene>
    <name evidence="1" type="ORF">HG543_03415</name>
</gene>
<dbReference type="Proteomes" id="UP000518300">
    <property type="component" value="Unassembled WGS sequence"/>
</dbReference>
<name>A0A848L5D6_9BACT</name>
<accession>A0A848L5D6</accession>
<proteinExistence type="predicted"/>
<evidence type="ECO:0008006" key="3">
    <source>
        <dbReference type="Google" id="ProtNLM"/>
    </source>
</evidence>